<gene>
    <name evidence="2" type="ORF">ILEXP_LOCUS27753</name>
</gene>
<dbReference type="InterPro" id="IPR032675">
    <property type="entry name" value="LRR_dom_sf"/>
</dbReference>
<evidence type="ECO:0000313" key="3">
    <source>
        <dbReference type="Proteomes" id="UP001642360"/>
    </source>
</evidence>
<evidence type="ECO:0000313" key="2">
    <source>
        <dbReference type="EMBL" id="CAK9159075.1"/>
    </source>
</evidence>
<evidence type="ECO:0000256" key="1">
    <source>
        <dbReference type="ARBA" id="ARBA00022821"/>
    </source>
</evidence>
<comment type="caution">
    <text evidence="2">The sequence shown here is derived from an EMBL/GenBank/DDBJ whole genome shotgun (WGS) entry which is preliminary data.</text>
</comment>
<evidence type="ECO:0008006" key="4">
    <source>
        <dbReference type="Google" id="ProtNLM"/>
    </source>
</evidence>
<proteinExistence type="predicted"/>
<dbReference type="AlphaFoldDB" id="A0ABC8ST99"/>
<sequence length="106" mass="11885">MSGVYPELHSLPDECWLPSTLTTLSIRGMHNLTSLSKGIHNLSSLDELYIGDCPNLRSLPDQRTLDTLSRLTITKCPLLEQQRLKDKGANWPKIADIPEIDISQQS</sequence>
<dbReference type="PANTHER" id="PTHR36766">
    <property type="entry name" value="PLANT BROAD-SPECTRUM MILDEW RESISTANCE PROTEIN RPW8"/>
    <property type="match status" value="1"/>
</dbReference>
<organism evidence="2 3">
    <name type="scientific">Ilex paraguariensis</name>
    <name type="common">yerba mate</name>
    <dbReference type="NCBI Taxonomy" id="185542"/>
    <lineage>
        <taxon>Eukaryota</taxon>
        <taxon>Viridiplantae</taxon>
        <taxon>Streptophyta</taxon>
        <taxon>Embryophyta</taxon>
        <taxon>Tracheophyta</taxon>
        <taxon>Spermatophyta</taxon>
        <taxon>Magnoliopsida</taxon>
        <taxon>eudicotyledons</taxon>
        <taxon>Gunneridae</taxon>
        <taxon>Pentapetalae</taxon>
        <taxon>asterids</taxon>
        <taxon>campanulids</taxon>
        <taxon>Aquifoliales</taxon>
        <taxon>Aquifoliaceae</taxon>
        <taxon>Ilex</taxon>
    </lineage>
</organism>
<protein>
    <recommendedName>
        <fullName evidence="4">CC-NBS-LRR protein</fullName>
    </recommendedName>
</protein>
<reference evidence="2 3" key="1">
    <citation type="submission" date="2024-02" db="EMBL/GenBank/DDBJ databases">
        <authorList>
            <person name="Vignale AGUSTIN F."/>
            <person name="Sosa J E."/>
            <person name="Modenutti C."/>
        </authorList>
    </citation>
    <scope>NUCLEOTIDE SEQUENCE [LARGE SCALE GENOMIC DNA]</scope>
</reference>
<dbReference type="PANTHER" id="PTHR36766:SF40">
    <property type="entry name" value="DISEASE RESISTANCE PROTEIN RGA3"/>
    <property type="match status" value="1"/>
</dbReference>
<name>A0ABC8ST99_9AQUA</name>
<keyword evidence="3" id="KW-1185">Reference proteome</keyword>
<dbReference type="Gene3D" id="3.80.10.10">
    <property type="entry name" value="Ribonuclease Inhibitor"/>
    <property type="match status" value="1"/>
</dbReference>
<dbReference type="GO" id="GO:0006952">
    <property type="term" value="P:defense response"/>
    <property type="evidence" value="ECO:0007669"/>
    <property type="project" value="UniProtKB-KW"/>
</dbReference>
<accession>A0ABC8ST99</accession>
<dbReference type="SUPFAM" id="SSF52058">
    <property type="entry name" value="L domain-like"/>
    <property type="match status" value="1"/>
</dbReference>
<dbReference type="Proteomes" id="UP001642360">
    <property type="component" value="Unassembled WGS sequence"/>
</dbReference>
<keyword evidence="1" id="KW-0611">Plant defense</keyword>
<dbReference type="EMBL" id="CAUOFW020003292">
    <property type="protein sequence ID" value="CAK9159075.1"/>
    <property type="molecule type" value="Genomic_DNA"/>
</dbReference>